<dbReference type="InterPro" id="IPR041489">
    <property type="entry name" value="PDZ_6"/>
</dbReference>
<keyword evidence="2 5" id="KW-0645">Protease</keyword>
<dbReference type="PANTHER" id="PTHR32060">
    <property type="entry name" value="TAIL-SPECIFIC PROTEASE"/>
    <property type="match status" value="1"/>
</dbReference>
<dbReference type="SUPFAM" id="SSF47090">
    <property type="entry name" value="PGBD-like"/>
    <property type="match status" value="1"/>
</dbReference>
<evidence type="ECO:0000256" key="4">
    <source>
        <dbReference type="ARBA" id="ARBA00022825"/>
    </source>
</evidence>
<protein>
    <submittedName>
        <fullName evidence="8">Carboxyl-terminal processing protease</fullName>
        <ecNumber evidence="8">3.4.21.102</ecNumber>
    </submittedName>
</protein>
<evidence type="ECO:0000256" key="5">
    <source>
        <dbReference type="RuleBase" id="RU004404"/>
    </source>
</evidence>
<keyword evidence="3 5" id="KW-0378">Hydrolase</keyword>
<dbReference type="InterPro" id="IPR002477">
    <property type="entry name" value="Peptidoglycan-bd-like"/>
</dbReference>
<dbReference type="SUPFAM" id="SSF52096">
    <property type="entry name" value="ClpP/crotonase"/>
    <property type="match status" value="1"/>
</dbReference>
<dbReference type="InterPro" id="IPR029045">
    <property type="entry name" value="ClpP/crotonase-like_dom_sf"/>
</dbReference>
<dbReference type="Gene3D" id="1.10.101.10">
    <property type="entry name" value="PGBD-like superfamily/PGBD"/>
    <property type="match status" value="1"/>
</dbReference>
<dbReference type="CDD" id="cd07560">
    <property type="entry name" value="Peptidase_S41_CPP"/>
    <property type="match status" value="1"/>
</dbReference>
<feature type="domain" description="PDZ" evidence="7">
    <location>
        <begin position="117"/>
        <end position="181"/>
    </location>
</feature>
<dbReference type="GO" id="GO:0004252">
    <property type="term" value="F:serine-type endopeptidase activity"/>
    <property type="evidence" value="ECO:0007669"/>
    <property type="project" value="UniProtKB-EC"/>
</dbReference>
<dbReference type="InterPro" id="IPR005151">
    <property type="entry name" value="Tail-specific_protease"/>
</dbReference>
<keyword evidence="6" id="KW-0472">Membrane</keyword>
<keyword evidence="4 5" id="KW-0720">Serine protease</keyword>
<evidence type="ECO:0000313" key="9">
    <source>
        <dbReference type="Proteomes" id="UP000823485"/>
    </source>
</evidence>
<keyword evidence="9" id="KW-1185">Reference proteome</keyword>
<evidence type="ECO:0000256" key="3">
    <source>
        <dbReference type="ARBA" id="ARBA00022801"/>
    </source>
</evidence>
<dbReference type="Gene3D" id="3.30.750.44">
    <property type="match status" value="1"/>
</dbReference>
<reference evidence="8 9" key="1">
    <citation type="submission" date="2021-01" db="EMBL/GenBank/DDBJ databases">
        <title>Genomic Encyclopedia of Type Strains, Phase IV (KMG-IV): sequencing the most valuable type-strain genomes for metagenomic binning, comparative biology and taxonomic classification.</title>
        <authorList>
            <person name="Goeker M."/>
        </authorList>
    </citation>
    <scope>NUCLEOTIDE SEQUENCE [LARGE SCALE GENOMIC DNA]</scope>
    <source>
        <strain evidence="8 9">DSM 105453</strain>
    </source>
</reference>
<name>A0ABS2RC23_9BACI</name>
<dbReference type="GO" id="GO:0006508">
    <property type="term" value="P:proteolysis"/>
    <property type="evidence" value="ECO:0007669"/>
    <property type="project" value="UniProtKB-KW"/>
</dbReference>
<dbReference type="EC" id="3.4.21.102" evidence="8"/>
<dbReference type="Pfam" id="PF17820">
    <property type="entry name" value="PDZ_6"/>
    <property type="match status" value="1"/>
</dbReference>
<evidence type="ECO:0000256" key="6">
    <source>
        <dbReference type="SAM" id="Phobius"/>
    </source>
</evidence>
<dbReference type="Gene3D" id="2.30.42.10">
    <property type="match status" value="1"/>
</dbReference>
<dbReference type="PROSITE" id="PS50106">
    <property type="entry name" value="PDZ"/>
    <property type="match status" value="1"/>
</dbReference>
<dbReference type="InterPro" id="IPR004447">
    <property type="entry name" value="Peptidase_S41A"/>
</dbReference>
<dbReference type="Pfam" id="PF01471">
    <property type="entry name" value="PG_binding_1"/>
    <property type="match status" value="1"/>
</dbReference>
<dbReference type="Pfam" id="PF03572">
    <property type="entry name" value="Peptidase_S41"/>
    <property type="match status" value="1"/>
</dbReference>
<dbReference type="InterPro" id="IPR055210">
    <property type="entry name" value="CtpA/B_N"/>
</dbReference>
<dbReference type="Pfam" id="PF22694">
    <property type="entry name" value="CtpB_N-like"/>
    <property type="match status" value="1"/>
</dbReference>
<dbReference type="EMBL" id="JAFBFH010000026">
    <property type="protein sequence ID" value="MBM7716383.1"/>
    <property type="molecule type" value="Genomic_DNA"/>
</dbReference>
<dbReference type="SMART" id="SM00245">
    <property type="entry name" value="TSPc"/>
    <property type="match status" value="1"/>
</dbReference>
<sequence>MRSLEEDQNQVNKSPQNSSFIQIKKFRFIILIFLTVLATAGITILALSFANNKAASVVMQERKEFHKLYEAYDVMKKQYFADVDEEALVDGAIDGMVKSLDDPYSDYMTKEESEKFEESITSSFEGIGAEIQEIDGDIVIVSPVKGSPAEKAGLKPNDKIVEVDGKSVQGISANEAVLLIRGKKGTKVTLSIIRQASEDPIKITITRDEIPMNTVYPEMLEGGIAKIQITSFSTHTDKDLETALKEMEEKGMKRLILDLRKNPGGLLEQAIDISNMFVPEGKTLFQVAYKNGQVEKYVAEDGKKITVPTVILIDEGSASAAEILAAAASESANITLVGKTSFGKGTVQQAEEFKDGSNLKYTMAKWLTPKGNWINEKGIEPDYPVSLPEYADLPYINPEKELKEDTAASDVNTAEQILKELGYNPGKVDSYFDPDTKRAVMEFQKANNIEVTGVLSGETTVTLMTKIQEHLQKNDPQLKKAVDILQTK</sequence>
<comment type="similarity">
    <text evidence="1 5">Belongs to the peptidase S41A family.</text>
</comment>
<dbReference type="SUPFAM" id="SSF50156">
    <property type="entry name" value="PDZ domain-like"/>
    <property type="match status" value="1"/>
</dbReference>
<dbReference type="InterPro" id="IPR036034">
    <property type="entry name" value="PDZ_sf"/>
</dbReference>
<proteinExistence type="inferred from homology"/>
<accession>A0ABS2RC23</accession>
<dbReference type="InterPro" id="IPR036365">
    <property type="entry name" value="PGBD-like_sf"/>
</dbReference>
<dbReference type="CDD" id="cd06782">
    <property type="entry name" value="cpPDZ_CPP-like"/>
    <property type="match status" value="1"/>
</dbReference>
<gene>
    <name evidence="8" type="ORF">JOC94_003403</name>
</gene>
<evidence type="ECO:0000256" key="2">
    <source>
        <dbReference type="ARBA" id="ARBA00022670"/>
    </source>
</evidence>
<keyword evidence="6" id="KW-1133">Transmembrane helix</keyword>
<dbReference type="Proteomes" id="UP000823485">
    <property type="component" value="Unassembled WGS sequence"/>
</dbReference>
<dbReference type="PANTHER" id="PTHR32060:SF30">
    <property type="entry name" value="CARBOXY-TERMINAL PROCESSING PROTEASE CTPA"/>
    <property type="match status" value="1"/>
</dbReference>
<evidence type="ECO:0000256" key="1">
    <source>
        <dbReference type="ARBA" id="ARBA00009179"/>
    </source>
</evidence>
<evidence type="ECO:0000313" key="8">
    <source>
        <dbReference type="EMBL" id="MBM7716383.1"/>
    </source>
</evidence>
<dbReference type="InterPro" id="IPR001478">
    <property type="entry name" value="PDZ"/>
</dbReference>
<dbReference type="SMART" id="SM00228">
    <property type="entry name" value="PDZ"/>
    <property type="match status" value="1"/>
</dbReference>
<dbReference type="InterPro" id="IPR036366">
    <property type="entry name" value="PGBDSf"/>
</dbReference>
<organism evidence="8 9">
    <name type="scientific">Siminovitchia thermophila</name>
    <dbReference type="NCBI Taxonomy" id="1245522"/>
    <lineage>
        <taxon>Bacteria</taxon>
        <taxon>Bacillati</taxon>
        <taxon>Bacillota</taxon>
        <taxon>Bacilli</taxon>
        <taxon>Bacillales</taxon>
        <taxon>Bacillaceae</taxon>
        <taxon>Siminovitchia</taxon>
    </lineage>
</organism>
<feature type="transmembrane region" description="Helical" evidence="6">
    <location>
        <begin position="28"/>
        <end position="50"/>
    </location>
</feature>
<evidence type="ECO:0000259" key="7">
    <source>
        <dbReference type="PROSITE" id="PS50106"/>
    </source>
</evidence>
<dbReference type="Gene3D" id="3.90.226.10">
    <property type="entry name" value="2-enoyl-CoA Hydratase, Chain A, domain 1"/>
    <property type="match status" value="1"/>
</dbReference>
<dbReference type="NCBIfam" id="TIGR00225">
    <property type="entry name" value="prc"/>
    <property type="match status" value="1"/>
</dbReference>
<comment type="caution">
    <text evidence="8">The sequence shown here is derived from an EMBL/GenBank/DDBJ whole genome shotgun (WGS) entry which is preliminary data.</text>
</comment>
<keyword evidence="6" id="KW-0812">Transmembrane</keyword>